<keyword evidence="2" id="KW-1185">Reference proteome</keyword>
<dbReference type="EMBL" id="CP084930">
    <property type="protein sequence ID" value="USI73559.1"/>
    <property type="molecule type" value="Genomic_DNA"/>
</dbReference>
<organism evidence="1 2">
    <name type="scientific">Sphingomonas morindae</name>
    <dbReference type="NCBI Taxonomy" id="1541170"/>
    <lineage>
        <taxon>Bacteria</taxon>
        <taxon>Pseudomonadati</taxon>
        <taxon>Pseudomonadota</taxon>
        <taxon>Alphaproteobacteria</taxon>
        <taxon>Sphingomonadales</taxon>
        <taxon>Sphingomonadaceae</taxon>
        <taxon>Sphingomonas</taxon>
    </lineage>
</organism>
<evidence type="ECO:0000313" key="2">
    <source>
        <dbReference type="Proteomes" id="UP001056937"/>
    </source>
</evidence>
<gene>
    <name evidence="1" type="ORF">LHA26_03500</name>
</gene>
<reference evidence="1" key="1">
    <citation type="journal article" date="2022" name="Toxins">
        <title>Genomic Analysis of Sphingopyxis sp. USTB-05 for Biodegrading Cyanobacterial Hepatotoxins.</title>
        <authorList>
            <person name="Liu C."/>
            <person name="Xu Q."/>
            <person name="Zhao Z."/>
            <person name="Zhang H."/>
            <person name="Liu X."/>
            <person name="Yin C."/>
            <person name="Liu Y."/>
            <person name="Yan H."/>
        </authorList>
    </citation>
    <scope>NUCLEOTIDE SEQUENCE</scope>
    <source>
        <strain evidence="1">NBD5</strain>
    </source>
</reference>
<sequence>MRLTFTKGTGKYDDLRIEHESGPAETIACPKQGIIPHDMIHYAVESTLTHRGFLSLVADGSPASFATAGEDTENAIERLVETLQAEMWGGLVPVANLIATYEHACAASGHRIVPVSAHDVEAIRGRIDQLSAEWEKIPVRGSLTLSF</sequence>
<dbReference type="RefSeq" id="WP_252167368.1">
    <property type="nucleotide sequence ID" value="NZ_CP084930.1"/>
</dbReference>
<accession>A0ABY4X9E1</accession>
<name>A0ABY4X9E1_9SPHN</name>
<protein>
    <submittedName>
        <fullName evidence="1">Uncharacterized protein</fullName>
    </submittedName>
</protein>
<proteinExistence type="predicted"/>
<dbReference type="Proteomes" id="UP001056937">
    <property type="component" value="Chromosome 1"/>
</dbReference>
<evidence type="ECO:0000313" key="1">
    <source>
        <dbReference type="EMBL" id="USI73559.1"/>
    </source>
</evidence>